<feature type="compositionally biased region" description="Acidic residues" evidence="1">
    <location>
        <begin position="70"/>
        <end position="81"/>
    </location>
</feature>
<dbReference type="EMBL" id="JH167917">
    <property type="protein sequence ID" value="EHB03006.1"/>
    <property type="molecule type" value="Genomic_DNA"/>
</dbReference>
<dbReference type="STRING" id="10181.G5B145"/>
<proteinExistence type="predicted"/>
<name>G5B145_HETGA</name>
<organism evidence="2 3">
    <name type="scientific">Heterocephalus glaber</name>
    <name type="common">Naked mole rat</name>
    <dbReference type="NCBI Taxonomy" id="10181"/>
    <lineage>
        <taxon>Eukaryota</taxon>
        <taxon>Metazoa</taxon>
        <taxon>Chordata</taxon>
        <taxon>Craniata</taxon>
        <taxon>Vertebrata</taxon>
        <taxon>Euteleostomi</taxon>
        <taxon>Mammalia</taxon>
        <taxon>Eutheria</taxon>
        <taxon>Euarchontoglires</taxon>
        <taxon>Glires</taxon>
        <taxon>Rodentia</taxon>
        <taxon>Hystricomorpha</taxon>
        <taxon>Bathyergidae</taxon>
        <taxon>Heterocephalus</taxon>
    </lineage>
</organism>
<sequence length="144" mass="16209">MRGLGPLWCGQRDEMPDKVELSKDEVKHLIAEAKEKLEEEGGSDEEEAGSPSEDGMQSAHTQVQPREALEDGDLEDECTLNDDELAEYDLDRYDEDNDPGEMHSLLRVCSHTLSTLDHSCGIRSFTLSFISHIIWTENVFAKLV</sequence>
<gene>
    <name evidence="2" type="ORF">GW7_04576</name>
</gene>
<feature type="compositionally biased region" description="Basic and acidic residues" evidence="1">
    <location>
        <begin position="11"/>
        <end position="39"/>
    </location>
</feature>
<protein>
    <submittedName>
        <fullName evidence="2">Periodic tryptophan protein 1-like protein</fullName>
    </submittedName>
</protein>
<evidence type="ECO:0000313" key="2">
    <source>
        <dbReference type="EMBL" id="EHB03006.1"/>
    </source>
</evidence>
<feature type="region of interest" description="Disordered" evidence="1">
    <location>
        <begin position="1"/>
        <end position="81"/>
    </location>
</feature>
<evidence type="ECO:0000256" key="1">
    <source>
        <dbReference type="SAM" id="MobiDB-lite"/>
    </source>
</evidence>
<dbReference type="AlphaFoldDB" id="G5B145"/>
<dbReference type="Proteomes" id="UP000006813">
    <property type="component" value="Unassembled WGS sequence"/>
</dbReference>
<reference evidence="2 3" key="1">
    <citation type="journal article" date="2011" name="Nature">
        <title>Genome sequencing reveals insights into physiology and longevity of the naked mole rat.</title>
        <authorList>
            <person name="Kim E.B."/>
            <person name="Fang X."/>
            <person name="Fushan A.A."/>
            <person name="Huang Z."/>
            <person name="Lobanov A.V."/>
            <person name="Han L."/>
            <person name="Marino S.M."/>
            <person name="Sun X."/>
            <person name="Turanov A.A."/>
            <person name="Yang P."/>
            <person name="Yim S.H."/>
            <person name="Zhao X."/>
            <person name="Kasaikina M.V."/>
            <person name="Stoletzki N."/>
            <person name="Peng C."/>
            <person name="Polak P."/>
            <person name="Xiong Z."/>
            <person name="Kiezun A."/>
            <person name="Zhu Y."/>
            <person name="Chen Y."/>
            <person name="Kryukov G.V."/>
            <person name="Zhang Q."/>
            <person name="Peshkin L."/>
            <person name="Yang L."/>
            <person name="Bronson R.T."/>
            <person name="Buffenstein R."/>
            <person name="Wang B."/>
            <person name="Han C."/>
            <person name="Li Q."/>
            <person name="Chen L."/>
            <person name="Zhao W."/>
            <person name="Sunyaev S.R."/>
            <person name="Park T.J."/>
            <person name="Zhang G."/>
            <person name="Wang J."/>
            <person name="Gladyshev V.N."/>
        </authorList>
    </citation>
    <scope>NUCLEOTIDE SEQUENCE [LARGE SCALE GENOMIC DNA]</scope>
</reference>
<dbReference type="InParanoid" id="G5B145"/>
<accession>G5B145</accession>
<evidence type="ECO:0000313" key="3">
    <source>
        <dbReference type="Proteomes" id="UP000006813"/>
    </source>
</evidence>